<feature type="compositionally biased region" description="Basic and acidic residues" evidence="1">
    <location>
        <begin position="34"/>
        <end position="49"/>
    </location>
</feature>
<dbReference type="InterPro" id="IPR022603">
    <property type="entry name" value="DUF3152"/>
</dbReference>
<proteinExistence type="predicted"/>
<keyword evidence="2" id="KW-0812">Transmembrane</keyword>
<feature type="domain" description="DUF3152" evidence="3">
    <location>
        <begin position="172"/>
        <end position="377"/>
    </location>
</feature>
<evidence type="ECO:0000313" key="4">
    <source>
        <dbReference type="EMBL" id="ANS27357.1"/>
    </source>
</evidence>
<protein>
    <recommendedName>
        <fullName evidence="3">DUF3152 domain-containing protein</fullName>
    </recommendedName>
</protein>
<dbReference type="Proteomes" id="UP000186108">
    <property type="component" value="Chromosome"/>
</dbReference>
<keyword evidence="2" id="KW-1133">Transmembrane helix</keyword>
<dbReference type="AlphaFoldDB" id="A0A1B1K423"/>
<feature type="compositionally biased region" description="Polar residues" evidence="1">
    <location>
        <begin position="51"/>
        <end position="62"/>
    </location>
</feature>
<dbReference type="SUPFAM" id="SSF55486">
    <property type="entry name" value="Metalloproteases ('zincins'), catalytic domain"/>
    <property type="match status" value="1"/>
</dbReference>
<evidence type="ECO:0000313" key="5">
    <source>
        <dbReference type="Proteomes" id="UP000186108"/>
    </source>
</evidence>
<dbReference type="Pfam" id="PF11350">
    <property type="entry name" value="DUF3152"/>
    <property type="match status" value="1"/>
</dbReference>
<feature type="region of interest" description="Disordered" evidence="1">
    <location>
        <begin position="125"/>
        <end position="163"/>
    </location>
</feature>
<feature type="compositionally biased region" description="Basic and acidic residues" evidence="1">
    <location>
        <begin position="71"/>
        <end position="87"/>
    </location>
</feature>
<evidence type="ECO:0000259" key="3">
    <source>
        <dbReference type="Pfam" id="PF11350"/>
    </source>
</evidence>
<reference evidence="4 5" key="1">
    <citation type="submission" date="2014-07" db="EMBL/GenBank/DDBJ databases">
        <authorList>
            <person name="Zhang J.E."/>
            <person name="Yang H."/>
            <person name="Guo J."/>
            <person name="Deng Z."/>
            <person name="Luo H."/>
            <person name="Luo M."/>
            <person name="Zhao B."/>
        </authorList>
    </citation>
    <scope>NUCLEOTIDE SEQUENCE [LARGE SCALE GENOMIC DNA]</scope>
    <source>
        <strain evidence="4 5">1CP</strain>
    </source>
</reference>
<evidence type="ECO:0000256" key="2">
    <source>
        <dbReference type="SAM" id="Phobius"/>
    </source>
</evidence>
<dbReference type="EMBL" id="CP009111">
    <property type="protein sequence ID" value="ANS27357.1"/>
    <property type="molecule type" value="Genomic_DNA"/>
</dbReference>
<gene>
    <name evidence="4" type="ORF">R1CP_13245</name>
</gene>
<keyword evidence="2" id="KW-0472">Membrane</keyword>
<organism evidence="4 5">
    <name type="scientific">Rhodococcus opacus</name>
    <name type="common">Nocardia opaca</name>
    <dbReference type="NCBI Taxonomy" id="37919"/>
    <lineage>
        <taxon>Bacteria</taxon>
        <taxon>Bacillati</taxon>
        <taxon>Actinomycetota</taxon>
        <taxon>Actinomycetes</taxon>
        <taxon>Mycobacteriales</taxon>
        <taxon>Nocardiaceae</taxon>
        <taxon>Rhodococcus</taxon>
    </lineage>
</organism>
<accession>A0A1B1K423</accession>
<dbReference type="PATRIC" id="fig|37919.13.peg.2724"/>
<sequence>MRWDEAVPDCEILGCVTDRGGPRVRGRAPQSSEDGERRSRSIDQRDVRPRASQSAPKAQSHQPLRAQWDPTSRDVGRPRNPRPERQARKQSRIGRFVSTYGWRAYAIPILLVVTVLVVVDAVRDTGGGSETTAETDTPGFGTLSRDTDGSSVIGIPPEADGNFAAELPSGALPEGGPFTAAGAGTWHVVPGSGTKVGQGTEREFTYSVEIEDGVDTSGFGGDESFGRMVDQTLSNPKSWTKDPRFAFRRVDQGDPDFRVSLTSQMTIREACGYDIQLEVSCYNPGIDRVVLNEPRWVRGAIAFQGDIGSYRQYQINHEVGHAIGYQDHQPCETEGGLAPVMMQQTFGTANNDIAQLDPEGIVPMNGLTCHFNPWPFPRA</sequence>
<feature type="transmembrane region" description="Helical" evidence="2">
    <location>
        <begin position="100"/>
        <end position="119"/>
    </location>
</feature>
<feature type="region of interest" description="Disordered" evidence="1">
    <location>
        <begin position="14"/>
        <end position="90"/>
    </location>
</feature>
<evidence type="ECO:0000256" key="1">
    <source>
        <dbReference type="SAM" id="MobiDB-lite"/>
    </source>
</evidence>
<dbReference type="RefSeq" id="WP_155772972.1">
    <property type="nucleotide sequence ID" value="NZ_CP009111.1"/>
</dbReference>
<name>A0A1B1K423_RHOOP</name>